<organism evidence="1 2">
    <name type="scientific">Diphasiastrum complanatum</name>
    <name type="common">Issler's clubmoss</name>
    <name type="synonym">Lycopodium complanatum</name>
    <dbReference type="NCBI Taxonomy" id="34168"/>
    <lineage>
        <taxon>Eukaryota</taxon>
        <taxon>Viridiplantae</taxon>
        <taxon>Streptophyta</taxon>
        <taxon>Embryophyta</taxon>
        <taxon>Tracheophyta</taxon>
        <taxon>Lycopodiopsida</taxon>
        <taxon>Lycopodiales</taxon>
        <taxon>Lycopodiaceae</taxon>
        <taxon>Lycopodioideae</taxon>
        <taxon>Diphasiastrum</taxon>
    </lineage>
</organism>
<accession>A0ACC2CJE2</accession>
<gene>
    <name evidence="1" type="ORF">O6H91_10G090100</name>
</gene>
<dbReference type="Proteomes" id="UP001162992">
    <property type="component" value="Chromosome 10"/>
</dbReference>
<keyword evidence="2" id="KW-1185">Reference proteome</keyword>
<evidence type="ECO:0000313" key="1">
    <source>
        <dbReference type="EMBL" id="KAJ7542104.1"/>
    </source>
</evidence>
<dbReference type="EMBL" id="CM055101">
    <property type="protein sequence ID" value="KAJ7542104.1"/>
    <property type="molecule type" value="Genomic_DNA"/>
</dbReference>
<proteinExistence type="predicted"/>
<sequence>MASCTHDHDCAEHECAANWSLYKHIDLPKVWALNEAVEGSAKSVFKSWEQRLNDQTGYLESNYGDPELIIFIPFTTDVKIKSISVIGGTDGTSPRKMRAFINREDIDFSNARDLSPVQEWELSENFRGELEYQTRYARFQGIANLTLHFPVNCGGETTRIHYIGLRGEATQIKRDTVATIIYEAMPNPSEHKLPVDESTPQIL</sequence>
<protein>
    <submittedName>
        <fullName evidence="1">Uncharacterized protein</fullName>
    </submittedName>
</protein>
<comment type="caution">
    <text evidence="1">The sequence shown here is derived from an EMBL/GenBank/DDBJ whole genome shotgun (WGS) entry which is preliminary data.</text>
</comment>
<name>A0ACC2CJE2_DIPCM</name>
<reference evidence="2" key="1">
    <citation type="journal article" date="2024" name="Proc. Natl. Acad. Sci. U.S.A.">
        <title>Extraordinary preservation of gene collinearity over three hundred million years revealed in homosporous lycophytes.</title>
        <authorList>
            <person name="Li C."/>
            <person name="Wickell D."/>
            <person name="Kuo L.Y."/>
            <person name="Chen X."/>
            <person name="Nie B."/>
            <person name="Liao X."/>
            <person name="Peng D."/>
            <person name="Ji J."/>
            <person name="Jenkins J."/>
            <person name="Williams M."/>
            <person name="Shu S."/>
            <person name="Plott C."/>
            <person name="Barry K."/>
            <person name="Rajasekar S."/>
            <person name="Grimwood J."/>
            <person name="Han X."/>
            <person name="Sun S."/>
            <person name="Hou Z."/>
            <person name="He W."/>
            <person name="Dai G."/>
            <person name="Sun C."/>
            <person name="Schmutz J."/>
            <person name="Leebens-Mack J.H."/>
            <person name="Li F.W."/>
            <person name="Wang L."/>
        </authorList>
    </citation>
    <scope>NUCLEOTIDE SEQUENCE [LARGE SCALE GENOMIC DNA]</scope>
    <source>
        <strain evidence="2">cv. PW_Plant_1</strain>
    </source>
</reference>
<evidence type="ECO:0000313" key="2">
    <source>
        <dbReference type="Proteomes" id="UP001162992"/>
    </source>
</evidence>